<evidence type="ECO:0000313" key="2">
    <source>
        <dbReference type="EMBL" id="MDQ0381533.1"/>
    </source>
</evidence>
<dbReference type="Pfam" id="PF01425">
    <property type="entry name" value="Amidase"/>
    <property type="match status" value="1"/>
</dbReference>
<dbReference type="Gene3D" id="3.90.1300.10">
    <property type="entry name" value="Amidase signature (AS) domain"/>
    <property type="match status" value="1"/>
</dbReference>
<dbReference type="InterPro" id="IPR023631">
    <property type="entry name" value="Amidase_dom"/>
</dbReference>
<accession>A0ABU0F2A7</accession>
<dbReference type="InterPro" id="IPR000120">
    <property type="entry name" value="Amidase"/>
</dbReference>
<dbReference type="GO" id="GO:0050567">
    <property type="term" value="F:glutaminyl-tRNA synthase (glutamine-hydrolyzing) activity"/>
    <property type="evidence" value="ECO:0007669"/>
    <property type="project" value="UniProtKB-EC"/>
</dbReference>
<dbReference type="EMBL" id="JAUSUT010000001">
    <property type="protein sequence ID" value="MDQ0381533.1"/>
    <property type="molecule type" value="Genomic_DNA"/>
</dbReference>
<keyword evidence="2" id="KW-0436">Ligase</keyword>
<dbReference type="GO" id="GO:0050566">
    <property type="term" value="F:asparaginyl-tRNA synthase (glutamine-hydrolyzing) activity"/>
    <property type="evidence" value="ECO:0007669"/>
    <property type="project" value="UniProtKB-EC"/>
</dbReference>
<sequence length="428" mass="44971">MDSVRSLVEARLAVARDRNPELRALIRTLGESALAAAEVADGPLEGLTVSVKDNIDIAGVPSTAGSAHWGTEPAAADAEVVRLLRAAGAVFVAKANLAEFAMGVVGRNTTFGDVRNARDPRYISGGSSSGSAVAVAARMSDAALGTDTGGSGRVPAAVNGIVGLRPTLGRVSNRGVLPVGPSFDTVTPMATDVRTAVAMLAALDRYDRADPTAVDGPRTPVDALLDKDIAGLRVGVATGFFREGVDLGVQRVVDSAVAAVRDAGAEVFEVEVPGAAEAQDRMIEIMYPEAAAVHARRLREEPHTIDPDVLRRLRIGESIAPETVTRARFWRAEFRRRVDALFETCDVVLTPTIPVDVPRRDAVDLAASTRDIARFCYVWSCYGGPAVSVPAGTHPSSGMPVGLQLTAAPWRDDVLAWAAARVADQVAQ</sequence>
<feature type="domain" description="Amidase" evidence="1">
    <location>
        <begin position="7"/>
        <end position="413"/>
    </location>
</feature>
<organism evidence="2 3">
    <name type="scientific">Amycolatopsis thermophila</name>
    <dbReference type="NCBI Taxonomy" id="206084"/>
    <lineage>
        <taxon>Bacteria</taxon>
        <taxon>Bacillati</taxon>
        <taxon>Actinomycetota</taxon>
        <taxon>Actinomycetes</taxon>
        <taxon>Pseudonocardiales</taxon>
        <taxon>Pseudonocardiaceae</taxon>
        <taxon>Amycolatopsis</taxon>
    </lineage>
</organism>
<dbReference type="RefSeq" id="WP_306996251.1">
    <property type="nucleotide sequence ID" value="NZ_JAUSUT010000001.1"/>
</dbReference>
<evidence type="ECO:0000313" key="3">
    <source>
        <dbReference type="Proteomes" id="UP001229651"/>
    </source>
</evidence>
<reference evidence="2 3" key="1">
    <citation type="submission" date="2023-07" db="EMBL/GenBank/DDBJ databases">
        <title>Sequencing the genomes of 1000 actinobacteria strains.</title>
        <authorList>
            <person name="Klenk H.-P."/>
        </authorList>
    </citation>
    <scope>NUCLEOTIDE SEQUENCE [LARGE SCALE GENOMIC DNA]</scope>
    <source>
        <strain evidence="2 3">DSM 45805</strain>
    </source>
</reference>
<gene>
    <name evidence="2" type="ORF">FB470_005527</name>
</gene>
<evidence type="ECO:0000259" key="1">
    <source>
        <dbReference type="Pfam" id="PF01425"/>
    </source>
</evidence>
<dbReference type="PANTHER" id="PTHR11895">
    <property type="entry name" value="TRANSAMIDASE"/>
    <property type="match status" value="1"/>
</dbReference>
<proteinExistence type="predicted"/>
<name>A0ABU0F2A7_9PSEU</name>
<dbReference type="InterPro" id="IPR036928">
    <property type="entry name" value="AS_sf"/>
</dbReference>
<dbReference type="PANTHER" id="PTHR11895:SF176">
    <property type="entry name" value="AMIDASE AMID-RELATED"/>
    <property type="match status" value="1"/>
</dbReference>
<protein>
    <submittedName>
        <fullName evidence="2">Aspartyl-tRNA(Asn)/glutamyl-tRNA(Gln) amidotransferase subunit A</fullName>
        <ecNumber evidence="2">6.3.5.6</ecNumber>
        <ecNumber evidence="2">6.3.5.7</ecNumber>
    </submittedName>
</protein>
<comment type="caution">
    <text evidence="2">The sequence shown here is derived from an EMBL/GenBank/DDBJ whole genome shotgun (WGS) entry which is preliminary data.</text>
</comment>
<dbReference type="Proteomes" id="UP001229651">
    <property type="component" value="Unassembled WGS sequence"/>
</dbReference>
<dbReference type="EC" id="6.3.5.6" evidence="2"/>
<dbReference type="EC" id="6.3.5.7" evidence="2"/>
<dbReference type="SUPFAM" id="SSF75304">
    <property type="entry name" value="Amidase signature (AS) enzymes"/>
    <property type="match status" value="1"/>
</dbReference>
<keyword evidence="3" id="KW-1185">Reference proteome</keyword>